<organism evidence="1 2">
    <name type="scientific">Jeotgalibacillus alimentarius</name>
    <dbReference type="NCBI Taxonomy" id="135826"/>
    <lineage>
        <taxon>Bacteria</taxon>
        <taxon>Bacillati</taxon>
        <taxon>Bacillota</taxon>
        <taxon>Bacilli</taxon>
        <taxon>Bacillales</taxon>
        <taxon>Caryophanaceae</taxon>
        <taxon>Jeotgalibacillus</taxon>
    </lineage>
</organism>
<dbReference type="PATRIC" id="fig|135826.4.peg.508"/>
<evidence type="ECO:0000313" key="1">
    <source>
        <dbReference type="EMBL" id="KIL53535.1"/>
    </source>
</evidence>
<comment type="caution">
    <text evidence="1">The sequence shown here is derived from an EMBL/GenBank/DDBJ whole genome shotgun (WGS) entry which is preliminary data.</text>
</comment>
<accession>A0A0C2RTJ5</accession>
<protein>
    <submittedName>
        <fullName evidence="1">Uncharacterized protein</fullName>
    </submittedName>
</protein>
<reference evidence="1 2" key="1">
    <citation type="submission" date="2015-01" db="EMBL/GenBank/DDBJ databases">
        <title>Genome sequence of Jeotgalibacillus alimentarius.</title>
        <authorList>
            <person name="Goh K.M."/>
            <person name="Chan K.-G."/>
            <person name="Yaakop A.S."/>
            <person name="Ee R."/>
            <person name="Gan H.M."/>
            <person name="Chan C.S."/>
        </authorList>
    </citation>
    <scope>NUCLEOTIDE SEQUENCE [LARGE SCALE GENOMIC DNA]</scope>
    <source>
        <strain evidence="1 2">YKJ-13</strain>
    </source>
</reference>
<dbReference type="STRING" id="135826.KP77_05120"/>
<keyword evidence="2" id="KW-1185">Reference proteome</keyword>
<sequence length="46" mass="5490">MSIFIFIVPPLLLLHYVICFASLVHILHHMQDSEHEMQETIHDLYD</sequence>
<name>A0A0C2RTJ5_9BACL</name>
<dbReference type="Proteomes" id="UP000031950">
    <property type="component" value="Unassembled WGS sequence"/>
</dbReference>
<dbReference type="EMBL" id="JXRQ01000008">
    <property type="protein sequence ID" value="KIL53535.1"/>
    <property type="molecule type" value="Genomic_DNA"/>
</dbReference>
<evidence type="ECO:0000313" key="2">
    <source>
        <dbReference type="Proteomes" id="UP000031950"/>
    </source>
</evidence>
<gene>
    <name evidence="1" type="ORF">KP77_05120</name>
</gene>
<proteinExistence type="predicted"/>
<dbReference type="AlphaFoldDB" id="A0A0C2RTJ5"/>